<proteinExistence type="predicted"/>
<evidence type="ECO:0000259" key="1">
    <source>
        <dbReference type="Pfam" id="PF04961"/>
    </source>
</evidence>
<evidence type="ECO:0000313" key="2">
    <source>
        <dbReference type="EMBL" id="MFB9752774.1"/>
    </source>
</evidence>
<name>A0ABV5VWS2_9BACL</name>
<dbReference type="EMBL" id="JBHMAG010000012">
    <property type="protein sequence ID" value="MFB9752774.1"/>
    <property type="molecule type" value="Genomic_DNA"/>
</dbReference>
<reference evidence="2 3" key="1">
    <citation type="submission" date="2024-09" db="EMBL/GenBank/DDBJ databases">
        <authorList>
            <person name="Sun Q."/>
            <person name="Mori K."/>
        </authorList>
    </citation>
    <scope>NUCLEOTIDE SEQUENCE [LARGE SCALE GENOMIC DNA]</scope>
    <source>
        <strain evidence="2 3">JCM 12520</strain>
    </source>
</reference>
<sequence>MTTTEGSRFDRTIRSFLEEAGAAVPTPGGGSAAALVGALGAAMVSMTANFTQGEKFADVGPAMREAVDRLSGWTRDCEDLLEADIASFDRYMTALKLPKGTDEEKRARAEALRHASQQAIEVPLALMRVCRDAMELTARLAAAGNPNVISDLGIGALLFETSARSAYLTVEINLASLKDEGERDAYEERASALLRECEEWRDEAVGRVRAVIWKGHR</sequence>
<dbReference type="Gene3D" id="1.20.120.680">
    <property type="entry name" value="Formiminotetrahydrofolate cyclodeaminase monomer, up-and-down helical bundle"/>
    <property type="match status" value="1"/>
</dbReference>
<comment type="caution">
    <text evidence="2">The sequence shown here is derived from an EMBL/GenBank/DDBJ whole genome shotgun (WGS) entry which is preliminary data.</text>
</comment>
<accession>A0ABV5VWS2</accession>
<evidence type="ECO:0000313" key="3">
    <source>
        <dbReference type="Proteomes" id="UP001589619"/>
    </source>
</evidence>
<protein>
    <submittedName>
        <fullName evidence="2">Cyclodeaminase/cyclohydrolase family protein</fullName>
    </submittedName>
</protein>
<keyword evidence="3" id="KW-1185">Reference proteome</keyword>
<dbReference type="Proteomes" id="UP001589619">
    <property type="component" value="Unassembled WGS sequence"/>
</dbReference>
<dbReference type="SUPFAM" id="SSF101262">
    <property type="entry name" value="Methenyltetrahydrofolate cyclohydrolase-like"/>
    <property type="match status" value="1"/>
</dbReference>
<organism evidence="2 3">
    <name type="scientific">Paenibacillus hodogayensis</name>
    <dbReference type="NCBI Taxonomy" id="279208"/>
    <lineage>
        <taxon>Bacteria</taxon>
        <taxon>Bacillati</taxon>
        <taxon>Bacillota</taxon>
        <taxon>Bacilli</taxon>
        <taxon>Bacillales</taxon>
        <taxon>Paenibacillaceae</taxon>
        <taxon>Paenibacillus</taxon>
    </lineage>
</organism>
<dbReference type="InterPro" id="IPR036178">
    <property type="entry name" value="Formintransfe-cycloase-like_sf"/>
</dbReference>
<gene>
    <name evidence="2" type="ORF">ACFFNY_14505</name>
</gene>
<dbReference type="InterPro" id="IPR007044">
    <property type="entry name" value="Cyclodeamin/CycHdrlase"/>
</dbReference>
<dbReference type="Pfam" id="PF04961">
    <property type="entry name" value="FTCD_C"/>
    <property type="match status" value="1"/>
</dbReference>
<dbReference type="RefSeq" id="WP_344903303.1">
    <property type="nucleotide sequence ID" value="NZ_BAAAYO010000001.1"/>
</dbReference>
<feature type="domain" description="Cyclodeaminase/cyclohydrolase" evidence="1">
    <location>
        <begin position="12"/>
        <end position="191"/>
    </location>
</feature>